<dbReference type="HOGENOM" id="CLU_114808_0_0_2"/>
<organism evidence="2 3">
    <name type="scientific">Halorhabdus utahensis (strain DSM 12940 / JCM 11049 / AX-2)</name>
    <dbReference type="NCBI Taxonomy" id="519442"/>
    <lineage>
        <taxon>Archaea</taxon>
        <taxon>Methanobacteriati</taxon>
        <taxon>Methanobacteriota</taxon>
        <taxon>Stenosarchaea group</taxon>
        <taxon>Halobacteria</taxon>
        <taxon>Halobacteriales</taxon>
        <taxon>Haloarculaceae</taxon>
        <taxon>Halorhabdus</taxon>
    </lineage>
</organism>
<dbReference type="OrthoDB" id="300230at2157"/>
<dbReference type="GeneID" id="8382492"/>
<reference evidence="2 3" key="1">
    <citation type="journal article" date="2009" name="Stand. Genomic Sci.">
        <title>Complete genome sequence of Halorhabdus utahensis type strain (AX-2).</title>
        <authorList>
            <person name="Anderson I."/>
            <person name="Tindall B.J."/>
            <person name="Pomrenke H."/>
            <person name="Goker M."/>
            <person name="Lapidus A."/>
            <person name="Nolan M."/>
            <person name="Copeland A."/>
            <person name="Glavina Del Rio T."/>
            <person name="Chen F."/>
            <person name="Tice H."/>
            <person name="Cheng J.F."/>
            <person name="Lucas S."/>
            <person name="Chertkov O."/>
            <person name="Bruce D."/>
            <person name="Brettin T."/>
            <person name="Detter J.C."/>
            <person name="Han C."/>
            <person name="Goodwin L."/>
            <person name="Land M."/>
            <person name="Hauser L."/>
            <person name="Chang Y.J."/>
            <person name="Jeffries C.D."/>
            <person name="Pitluck S."/>
            <person name="Pati A."/>
            <person name="Mavromatis K."/>
            <person name="Ivanova N."/>
            <person name="Ovchinnikova G."/>
            <person name="Chen A."/>
            <person name="Palaniappan K."/>
            <person name="Chain P."/>
            <person name="Rohde M."/>
            <person name="Bristow J."/>
            <person name="Eisen J.A."/>
            <person name="Markowitz V."/>
            <person name="Hugenholtz P."/>
            <person name="Kyrpides N.C."/>
            <person name="Klenk H.P."/>
        </authorList>
    </citation>
    <scope>NUCLEOTIDE SEQUENCE [LARGE SCALE GENOMIC DNA]</scope>
    <source>
        <strain evidence="3">DSM 12940 / JCM 11049 / AX-2</strain>
    </source>
</reference>
<dbReference type="Pfam" id="PF20127">
    <property type="entry name" value="DUF6517"/>
    <property type="match status" value="1"/>
</dbReference>
<dbReference type="Proteomes" id="UP000002071">
    <property type="component" value="Chromosome"/>
</dbReference>
<name>C7NPX1_HALUD</name>
<proteinExistence type="predicted"/>
<dbReference type="AlphaFoldDB" id="C7NPX1"/>
<evidence type="ECO:0000313" key="2">
    <source>
        <dbReference type="EMBL" id="ACV10418.1"/>
    </source>
</evidence>
<sequence>MTGNRDRTAGGSDLPASGDLPWESEDGQYPIPPIEELREGGWSLRDTRVEVRARVMGVVARAHELRFEDDRLREHIRSAGGPDHLWRLFYATRLTFSPPLPPGIGPAMALPKVRTAAREEFAEQLRDEGLVDVEAGDDDRIDVASGMRAKRTRFEATLPVETDAGEIAIPMEGWIAVWHDEAMLLAGGLHPTDLSNVLAGTAIDFDPATSRDELQTLIRQVTV</sequence>
<protein>
    <submittedName>
        <fullName evidence="2">Uncharacterized protein</fullName>
    </submittedName>
</protein>
<evidence type="ECO:0000313" key="3">
    <source>
        <dbReference type="Proteomes" id="UP000002071"/>
    </source>
</evidence>
<dbReference type="EMBL" id="CP001687">
    <property type="protein sequence ID" value="ACV10418.1"/>
    <property type="molecule type" value="Genomic_DNA"/>
</dbReference>
<dbReference type="RefSeq" id="WP_012795295.1">
    <property type="nucleotide sequence ID" value="NC_013158.1"/>
</dbReference>
<evidence type="ECO:0000256" key="1">
    <source>
        <dbReference type="SAM" id="MobiDB-lite"/>
    </source>
</evidence>
<dbReference type="InterPro" id="IPR045396">
    <property type="entry name" value="DUF6517"/>
</dbReference>
<dbReference type="eggNOG" id="arCOG03927">
    <property type="taxonomic scope" value="Archaea"/>
</dbReference>
<dbReference type="STRING" id="519442.Huta_0230"/>
<accession>C7NPX1</accession>
<dbReference type="KEGG" id="hut:Huta_0230"/>
<feature type="region of interest" description="Disordered" evidence="1">
    <location>
        <begin position="1"/>
        <end position="33"/>
    </location>
</feature>
<gene>
    <name evidence="2" type="ordered locus">Huta_0230</name>
</gene>
<keyword evidence="3" id="KW-1185">Reference proteome</keyword>